<keyword evidence="3" id="KW-1185">Reference proteome</keyword>
<feature type="transmembrane region" description="Helical" evidence="1">
    <location>
        <begin position="75"/>
        <end position="95"/>
    </location>
</feature>
<comment type="caution">
    <text evidence="2">The sequence shown here is derived from an EMBL/GenBank/DDBJ whole genome shotgun (WGS) entry which is preliminary data.</text>
</comment>
<evidence type="ECO:0000313" key="3">
    <source>
        <dbReference type="Proteomes" id="UP000295733"/>
    </source>
</evidence>
<organism evidence="2 3">
    <name type="scientific">Rhodovulum adriaticum</name>
    <name type="common">Rhodopseudomonas adriatica</name>
    <dbReference type="NCBI Taxonomy" id="35804"/>
    <lineage>
        <taxon>Bacteria</taxon>
        <taxon>Pseudomonadati</taxon>
        <taxon>Pseudomonadota</taxon>
        <taxon>Alphaproteobacteria</taxon>
        <taxon>Rhodobacterales</taxon>
        <taxon>Paracoccaceae</taxon>
        <taxon>Rhodovulum</taxon>
    </lineage>
</organism>
<keyword evidence="1" id="KW-1133">Transmembrane helix</keyword>
<dbReference type="AlphaFoldDB" id="A0A4R2NYL4"/>
<evidence type="ECO:0000313" key="2">
    <source>
        <dbReference type="EMBL" id="TCP27373.1"/>
    </source>
</evidence>
<accession>A0A4R2NYL4</accession>
<keyword evidence="1" id="KW-0812">Transmembrane</keyword>
<sequence length="228" mass="25292">MLHVITPSTVSNRSALRIRKVPRGLFGFGQGMLPAGSMGGKMYWRMLMEINFLRYCAALIPFPVLMMFFPEKALLIGQAPALMFLAVFLVESRVLSVDNPERRRRLMDPEEAERGADTLAVRGREVLTRIAAKRGLAAGELHLVVEQSALARLAPVTFVSVQRAEPEPEVLDLSEEERAIIESDLFDATLTEKHMHTCSLALNRFLHDVTLEARSVSAHARLAALATA</sequence>
<name>A0A4R2NYL4_RHOAD</name>
<dbReference type="Proteomes" id="UP000295733">
    <property type="component" value="Unassembled WGS sequence"/>
</dbReference>
<proteinExistence type="predicted"/>
<evidence type="ECO:0000256" key="1">
    <source>
        <dbReference type="SAM" id="Phobius"/>
    </source>
</evidence>
<protein>
    <submittedName>
        <fullName evidence="2">Uncharacterized protein</fullName>
    </submittedName>
</protein>
<dbReference type="EMBL" id="SLXL01000001">
    <property type="protein sequence ID" value="TCP27373.1"/>
    <property type="molecule type" value="Genomic_DNA"/>
</dbReference>
<gene>
    <name evidence="2" type="ORF">EV656_101279</name>
</gene>
<keyword evidence="1" id="KW-0472">Membrane</keyword>
<reference evidence="2 3" key="1">
    <citation type="submission" date="2019-03" db="EMBL/GenBank/DDBJ databases">
        <title>Genomic Encyclopedia of Type Strains, Phase IV (KMG-IV): sequencing the most valuable type-strain genomes for metagenomic binning, comparative biology and taxonomic classification.</title>
        <authorList>
            <person name="Goeker M."/>
        </authorList>
    </citation>
    <scope>NUCLEOTIDE SEQUENCE [LARGE SCALE GENOMIC DNA]</scope>
    <source>
        <strain evidence="2 3">DSM 2781</strain>
    </source>
</reference>
<dbReference type="RefSeq" id="WP_242469005.1">
    <property type="nucleotide sequence ID" value="NZ_NRRP01000005.1"/>
</dbReference>
<feature type="transmembrane region" description="Helical" evidence="1">
    <location>
        <begin position="52"/>
        <end position="69"/>
    </location>
</feature>